<evidence type="ECO:0000256" key="5">
    <source>
        <dbReference type="ARBA" id="ARBA00022839"/>
    </source>
</evidence>
<dbReference type="GO" id="GO:0008855">
    <property type="term" value="F:exodeoxyribonuclease VII activity"/>
    <property type="evidence" value="ECO:0007669"/>
    <property type="project" value="UniProtKB-EC"/>
</dbReference>
<evidence type="ECO:0000256" key="2">
    <source>
        <dbReference type="ARBA" id="ARBA00022490"/>
    </source>
</evidence>
<dbReference type="EMBL" id="JBBNOP010000015">
    <property type="protein sequence ID" value="MEQ3364035.1"/>
    <property type="molecule type" value="Genomic_DNA"/>
</dbReference>
<evidence type="ECO:0000256" key="7">
    <source>
        <dbReference type="SAM" id="MobiDB-lite"/>
    </source>
</evidence>
<keyword evidence="2" id="KW-0963">Cytoplasm</keyword>
<evidence type="ECO:0000256" key="1">
    <source>
        <dbReference type="ARBA" id="ARBA00009998"/>
    </source>
</evidence>
<dbReference type="EC" id="3.1.11.6" evidence="6"/>
<evidence type="ECO:0000313" key="9">
    <source>
        <dbReference type="Proteomes" id="UP001487305"/>
    </source>
</evidence>
<evidence type="ECO:0000256" key="3">
    <source>
        <dbReference type="ARBA" id="ARBA00022722"/>
    </source>
</evidence>
<evidence type="ECO:0000256" key="4">
    <source>
        <dbReference type="ARBA" id="ARBA00022801"/>
    </source>
</evidence>
<organism evidence="8 9">
    <name type="scientific">Raoultibacter massiliensis</name>
    <dbReference type="NCBI Taxonomy" id="1852371"/>
    <lineage>
        <taxon>Bacteria</taxon>
        <taxon>Bacillati</taxon>
        <taxon>Actinomycetota</taxon>
        <taxon>Coriobacteriia</taxon>
        <taxon>Eggerthellales</taxon>
        <taxon>Eggerthellaceae</taxon>
        <taxon>Raoultibacter</taxon>
    </lineage>
</organism>
<keyword evidence="5" id="KW-0269">Exonuclease</keyword>
<dbReference type="Gene3D" id="1.10.287.1040">
    <property type="entry name" value="Exonuclease VII, small subunit"/>
    <property type="match status" value="1"/>
</dbReference>
<feature type="region of interest" description="Disordered" evidence="7">
    <location>
        <begin position="57"/>
        <end position="106"/>
    </location>
</feature>
<evidence type="ECO:0000256" key="6">
    <source>
        <dbReference type="NCBIfam" id="TIGR01280"/>
    </source>
</evidence>
<proteinExistence type="inferred from homology"/>
<protein>
    <recommendedName>
        <fullName evidence="6">Exodeoxyribonuclease VII small subunit</fullName>
        <ecNumber evidence="6">3.1.11.6</ecNumber>
    </recommendedName>
</protein>
<keyword evidence="4 8" id="KW-0378">Hydrolase</keyword>
<comment type="caution">
    <text evidence="8">The sequence shown here is derived from an EMBL/GenBank/DDBJ whole genome shotgun (WGS) entry which is preliminary data.</text>
</comment>
<sequence>MASETNITFENVKERLDEIVDAVNDESISLDDALDLYEEAVKLGMQASTLLEEGLAQQDAEVEADGGSIDEANAASVSGTERSAVSEDAGAADADERAEDAVSRLQ</sequence>
<dbReference type="RefSeq" id="WP_349227862.1">
    <property type="nucleotide sequence ID" value="NZ_JBBNOP010000015.1"/>
</dbReference>
<dbReference type="InterPro" id="IPR003761">
    <property type="entry name" value="Exonuc_VII_S"/>
</dbReference>
<comment type="similarity">
    <text evidence="1">Belongs to the XseB family.</text>
</comment>
<dbReference type="Proteomes" id="UP001487305">
    <property type="component" value="Unassembled WGS sequence"/>
</dbReference>
<name>A0ABV1JG16_9ACTN</name>
<accession>A0ABV1JG16</accession>
<dbReference type="Pfam" id="PF02609">
    <property type="entry name" value="Exonuc_VII_S"/>
    <property type="match status" value="1"/>
</dbReference>
<evidence type="ECO:0000313" key="8">
    <source>
        <dbReference type="EMBL" id="MEQ3364035.1"/>
    </source>
</evidence>
<dbReference type="InterPro" id="IPR037004">
    <property type="entry name" value="Exonuc_VII_ssu_sf"/>
</dbReference>
<keyword evidence="3" id="KW-0540">Nuclease</keyword>
<dbReference type="NCBIfam" id="TIGR01280">
    <property type="entry name" value="xseB"/>
    <property type="match status" value="1"/>
</dbReference>
<dbReference type="SUPFAM" id="SSF116842">
    <property type="entry name" value="XseB-like"/>
    <property type="match status" value="1"/>
</dbReference>
<keyword evidence="9" id="KW-1185">Reference proteome</keyword>
<reference evidence="8 9" key="1">
    <citation type="submission" date="2024-04" db="EMBL/GenBank/DDBJ databases">
        <title>Human intestinal bacterial collection.</title>
        <authorList>
            <person name="Pauvert C."/>
            <person name="Hitch T.C.A."/>
            <person name="Clavel T."/>
        </authorList>
    </citation>
    <scope>NUCLEOTIDE SEQUENCE [LARGE SCALE GENOMIC DNA]</scope>
    <source>
        <strain evidence="8 9">CLA-KB-H42</strain>
    </source>
</reference>
<gene>
    <name evidence="8" type="primary">xseB</name>
    <name evidence="8" type="ORF">AAA083_13715</name>
</gene>